<dbReference type="GO" id="GO:0006081">
    <property type="term" value="P:aldehyde metabolic process"/>
    <property type="evidence" value="ECO:0007669"/>
    <property type="project" value="InterPro"/>
</dbReference>
<dbReference type="GO" id="GO:0004029">
    <property type="term" value="F:aldehyde dehydrogenase (NAD+) activity"/>
    <property type="evidence" value="ECO:0007669"/>
    <property type="project" value="TreeGrafter"/>
</dbReference>
<feature type="domain" description="Aldehyde dehydrogenase" evidence="6">
    <location>
        <begin position="15"/>
        <end position="423"/>
    </location>
</feature>
<dbReference type="EMBL" id="GEEE01016958">
    <property type="protein sequence ID" value="JAP46267.1"/>
    <property type="molecule type" value="Transcribed_RNA"/>
</dbReference>
<evidence type="ECO:0000259" key="6">
    <source>
        <dbReference type="Pfam" id="PF00171"/>
    </source>
</evidence>
<keyword evidence="3" id="KW-0520">NAD</keyword>
<dbReference type="InterPro" id="IPR016161">
    <property type="entry name" value="Ald_DH/histidinol_DH"/>
</dbReference>
<dbReference type="InterPro" id="IPR016163">
    <property type="entry name" value="Ald_DH_C"/>
</dbReference>
<evidence type="ECO:0000256" key="1">
    <source>
        <dbReference type="ARBA" id="ARBA00009986"/>
    </source>
</evidence>
<evidence type="ECO:0000256" key="4">
    <source>
        <dbReference type="PIRNR" id="PIRNR036492"/>
    </source>
</evidence>
<organism evidence="7">
    <name type="scientific">Schistocephalus solidus</name>
    <name type="common">Tapeworm</name>
    <dbReference type="NCBI Taxonomy" id="70667"/>
    <lineage>
        <taxon>Eukaryota</taxon>
        <taxon>Metazoa</taxon>
        <taxon>Spiralia</taxon>
        <taxon>Lophotrochozoa</taxon>
        <taxon>Platyhelminthes</taxon>
        <taxon>Cestoda</taxon>
        <taxon>Eucestoda</taxon>
        <taxon>Diphyllobothriidea</taxon>
        <taxon>Diphyllobothriidae</taxon>
        <taxon>Schistocephalus</taxon>
    </lineage>
</organism>
<evidence type="ECO:0000313" key="7">
    <source>
        <dbReference type="EMBL" id="JAP46267.1"/>
    </source>
</evidence>
<gene>
    <name evidence="7" type="ORF">TR107023</name>
</gene>
<dbReference type="InterPro" id="IPR016162">
    <property type="entry name" value="Ald_DH_N"/>
</dbReference>
<dbReference type="PANTHER" id="PTHR43570">
    <property type="entry name" value="ALDEHYDE DEHYDROGENASE"/>
    <property type="match status" value="1"/>
</dbReference>
<dbReference type="Pfam" id="PF00171">
    <property type="entry name" value="Aldedh"/>
    <property type="match status" value="1"/>
</dbReference>
<dbReference type="PIRSF" id="PIRSF036492">
    <property type="entry name" value="ALDH"/>
    <property type="match status" value="1"/>
</dbReference>
<dbReference type="InterPro" id="IPR012394">
    <property type="entry name" value="Aldehyde_DH_NAD(P)"/>
</dbReference>
<dbReference type="Gene3D" id="3.40.605.10">
    <property type="entry name" value="Aldehyde Dehydrogenase, Chain A, domain 1"/>
    <property type="match status" value="1"/>
</dbReference>
<evidence type="ECO:0000256" key="2">
    <source>
        <dbReference type="ARBA" id="ARBA00023002"/>
    </source>
</evidence>
<keyword evidence="2 4" id="KW-0560">Oxidoreductase</keyword>
<feature type="active site" evidence="5">
    <location>
        <position position="239"/>
    </location>
</feature>
<accession>A0A0X3P8Q0</accession>
<dbReference type="SUPFAM" id="SSF53720">
    <property type="entry name" value="ALDH-like"/>
    <property type="match status" value="1"/>
</dbReference>
<dbReference type="InterPro" id="IPR015590">
    <property type="entry name" value="Aldehyde_DH_dom"/>
</dbReference>
<reference evidence="7" key="1">
    <citation type="submission" date="2016-01" db="EMBL/GenBank/DDBJ databases">
        <title>Reference transcriptome for the parasite Schistocephalus solidus: insights into the molecular evolution of parasitism.</title>
        <authorList>
            <person name="Hebert F.O."/>
            <person name="Grambauer S."/>
            <person name="Barber I."/>
            <person name="Landry C.R."/>
            <person name="Aubin-Horth N."/>
        </authorList>
    </citation>
    <scope>NUCLEOTIDE SEQUENCE</scope>
</reference>
<dbReference type="CDD" id="cd07087">
    <property type="entry name" value="ALDH_F3-13-14_CALDH-like"/>
    <property type="match status" value="1"/>
</dbReference>
<proteinExistence type="inferred from homology"/>
<dbReference type="PANTHER" id="PTHR43570:SF16">
    <property type="entry name" value="ALDEHYDE DEHYDROGENASE TYPE III, ISOFORM Q"/>
    <property type="match status" value="1"/>
</dbReference>
<dbReference type="Gene3D" id="3.40.309.10">
    <property type="entry name" value="Aldehyde Dehydrogenase, Chain A, domain 2"/>
    <property type="match status" value="1"/>
</dbReference>
<dbReference type="FunFam" id="3.40.605.10:FF:000004">
    <property type="entry name" value="Aldehyde dehydrogenase"/>
    <property type="match status" value="1"/>
</dbReference>
<dbReference type="AlphaFoldDB" id="A0A0X3P8Q0"/>
<sequence length="466" mass="52209">MMEKLRVPYRDGPPMSVADRKKWLLRLMEMLTKHEADLCEALYRDLHKCKQEALMCDVLSVKSEISMILSNLEYWAAGETIPRTFVSLLDTCRVQPQPFGKVLILAPWNYPLFLLLIPLAGAIAAGNVVVCKPSELAPATERLLTLLLPKFLDETICHVFNGGAEDTQELLNTTHFDFIFFTGSSNVGRMVMQAAAKNLTPVALELGGKCPVYLDESANLTVAAKRIMSGKILNAGQTCVAPDYVLCHRRVLNAFVEECHAVLNKFLGEDPKESPDYARIINEKNTERLARLLKQTEGEKVIGGTFDIVEKFVAPTIVTNVQPEDVLMKDEIFGPILPIVTVDSCDDAIRFVTSMERPLAVYVFTKDKNQYNSWSDLTSSGAIIFNECVLQMSVSNLPFGGVGNSGFGRYRGKANFDVFSNPRSYVDRSQSEIANEKFRYPPYTDNTESWVRWLLKTREDSNCCIS</sequence>
<dbReference type="FunFam" id="3.40.309.10:FF:000003">
    <property type="entry name" value="Aldehyde dehydrogenase"/>
    <property type="match status" value="1"/>
</dbReference>
<comment type="similarity">
    <text evidence="1 4">Belongs to the aldehyde dehydrogenase family.</text>
</comment>
<evidence type="ECO:0000256" key="5">
    <source>
        <dbReference type="PIRSR" id="PIRSR036492-1"/>
    </source>
</evidence>
<evidence type="ECO:0000256" key="3">
    <source>
        <dbReference type="ARBA" id="ARBA00023027"/>
    </source>
</evidence>
<feature type="active site" evidence="5">
    <location>
        <position position="205"/>
    </location>
</feature>
<name>A0A0X3P8Q0_SCHSO</name>
<dbReference type="GO" id="GO:0005737">
    <property type="term" value="C:cytoplasm"/>
    <property type="evidence" value="ECO:0007669"/>
    <property type="project" value="TreeGrafter"/>
</dbReference>
<protein>
    <recommendedName>
        <fullName evidence="4">Aldehyde dehydrogenase</fullName>
    </recommendedName>
</protein>